<evidence type="ECO:0000313" key="1">
    <source>
        <dbReference type="EMBL" id="MBE5056216.1"/>
    </source>
</evidence>
<dbReference type="EMBL" id="JADCKF010000008">
    <property type="protein sequence ID" value="MBE5056216.1"/>
    <property type="molecule type" value="Genomic_DNA"/>
</dbReference>
<organism evidence="1 2">
    <name type="scientific">Pseudoflavonifractor gallinarum</name>
    <dbReference type="NCBI Taxonomy" id="2779352"/>
    <lineage>
        <taxon>Bacteria</taxon>
        <taxon>Bacillati</taxon>
        <taxon>Bacillota</taxon>
        <taxon>Clostridia</taxon>
        <taxon>Eubacteriales</taxon>
        <taxon>Oscillospiraceae</taxon>
        <taxon>Pseudoflavonifractor</taxon>
    </lineage>
</organism>
<protein>
    <submittedName>
        <fullName evidence="1">DUF2313 domain-containing protein</fullName>
    </submittedName>
</protein>
<comment type="caution">
    <text evidence="1">The sequence shown here is derived from an EMBL/GenBank/DDBJ whole genome shotgun (WGS) entry which is preliminary data.</text>
</comment>
<dbReference type="InterPro" id="IPR018755">
    <property type="entry name" value="Phage_Mu_Gp48"/>
</dbReference>
<evidence type="ECO:0000313" key="2">
    <source>
        <dbReference type="Proteomes" id="UP000806211"/>
    </source>
</evidence>
<name>A0ABR9RC53_9FIRM</name>
<accession>A0ABR9RC53</accession>
<proteinExistence type="predicted"/>
<sequence>MDRYDLMLQLPAFYKSIPFAELQRVLGEAARRAAADVDFTMLQLWPQTASGWGLELWETAYGIPVEVDKDTEFRRTRIVSKLRGQGTPTAELIRAVAASFVNGEVEVVEHSGEYYFAVKFVSVLGVPPNIEDLTAAINEIKPAHLRFVYEYLYRTWEQAGAKTWGQVAAFSWKDLREGDIG</sequence>
<dbReference type="RefSeq" id="WP_193537928.1">
    <property type="nucleotide sequence ID" value="NZ_JADCKF010000008.1"/>
</dbReference>
<keyword evidence="2" id="KW-1185">Reference proteome</keyword>
<dbReference type="Pfam" id="PF10076">
    <property type="entry name" value="Phage_Mu_Gp48"/>
    <property type="match status" value="1"/>
</dbReference>
<gene>
    <name evidence="1" type="ORF">INF37_09425</name>
</gene>
<dbReference type="Proteomes" id="UP000806211">
    <property type="component" value="Unassembled WGS sequence"/>
</dbReference>
<reference evidence="1 2" key="1">
    <citation type="submission" date="2020-10" db="EMBL/GenBank/DDBJ databases">
        <title>ChiBAC.</title>
        <authorList>
            <person name="Zenner C."/>
            <person name="Hitch T.C.A."/>
            <person name="Clavel T."/>
        </authorList>
    </citation>
    <scope>NUCLEOTIDE SEQUENCE [LARGE SCALE GENOMIC DNA]</scope>
    <source>
        <strain evidence="1 2">DSM 107456</strain>
    </source>
</reference>